<dbReference type="Pfam" id="PF01636">
    <property type="entry name" value="APH"/>
    <property type="match status" value="1"/>
</dbReference>
<dbReference type="Proteomes" id="UP000315522">
    <property type="component" value="Unassembled WGS sequence"/>
</dbReference>
<dbReference type="InterPro" id="IPR011009">
    <property type="entry name" value="Kinase-like_dom_sf"/>
</dbReference>
<protein>
    <recommendedName>
        <fullName evidence="1">Aminoglycoside phosphotransferase domain-containing protein</fullName>
    </recommendedName>
</protein>
<feature type="domain" description="Aminoglycoside phosphotransferase" evidence="1">
    <location>
        <begin position="94"/>
        <end position="266"/>
    </location>
</feature>
<keyword evidence="3" id="KW-1185">Reference proteome</keyword>
<reference evidence="2 3" key="1">
    <citation type="submission" date="2018-05" db="EMBL/GenBank/DDBJ databases">
        <title>Genome sequencing and assembly of the regulated plant pathogen Lachnellula willkommii and related sister species for the development of diagnostic species identification markers.</title>
        <authorList>
            <person name="Giroux E."/>
            <person name="Bilodeau G."/>
        </authorList>
    </citation>
    <scope>NUCLEOTIDE SEQUENCE [LARGE SCALE GENOMIC DNA]</scope>
    <source>
        <strain evidence="2 3">CBS 172.35</strain>
    </source>
</reference>
<dbReference type="Gene3D" id="3.90.1200.10">
    <property type="match status" value="1"/>
</dbReference>
<evidence type="ECO:0000313" key="2">
    <source>
        <dbReference type="EMBL" id="TVY87640.1"/>
    </source>
</evidence>
<dbReference type="AlphaFoldDB" id="A0A559M3W7"/>
<dbReference type="InterPro" id="IPR051678">
    <property type="entry name" value="AGP_Transferase"/>
</dbReference>
<proteinExistence type="predicted"/>
<dbReference type="SUPFAM" id="SSF56112">
    <property type="entry name" value="Protein kinase-like (PK-like)"/>
    <property type="match status" value="1"/>
</dbReference>
<sequence>MSPSIETSIRKLHKDCWLIGSVMICERNGIETEDCIASWIDESGTTFRLREENNHVFESVDASCSAQDRVHFAGTSAAVWKIGGVYFKVKSHIALMEKEADIISFVQSKAPAIPLPVVIHTWVDEPLSRTFLLLKQIKGKTLAECWPSLSPLQRTNIATTVARFCKLLAKTSSSRLQSVSGFGVIESSLTKYPPPSRPSWMPYRLGPLRPTELITYLLESQPDTLPSIPDTFYFYHADLGPTNIVISETGSIEGILDWESAGYYPWFWIATKPLVSAGFNLPAGSEDRYAWAELLTSALKLEGFEQALDQFRVWKNALGSRSTA</sequence>
<organism evidence="2 3">
    <name type="scientific">Lachnellula willkommii</name>
    <dbReference type="NCBI Taxonomy" id="215461"/>
    <lineage>
        <taxon>Eukaryota</taxon>
        <taxon>Fungi</taxon>
        <taxon>Dikarya</taxon>
        <taxon>Ascomycota</taxon>
        <taxon>Pezizomycotina</taxon>
        <taxon>Leotiomycetes</taxon>
        <taxon>Helotiales</taxon>
        <taxon>Lachnaceae</taxon>
        <taxon>Lachnellula</taxon>
    </lineage>
</organism>
<gene>
    <name evidence="2" type="ORF">LAWI1_G008758</name>
</gene>
<comment type="caution">
    <text evidence="2">The sequence shown here is derived from an EMBL/GenBank/DDBJ whole genome shotgun (WGS) entry which is preliminary data.</text>
</comment>
<evidence type="ECO:0000313" key="3">
    <source>
        <dbReference type="Proteomes" id="UP000315522"/>
    </source>
</evidence>
<dbReference type="InterPro" id="IPR002575">
    <property type="entry name" value="Aminoglycoside_PTrfase"/>
</dbReference>
<dbReference type="EMBL" id="QGML01002260">
    <property type="protein sequence ID" value="TVY87640.1"/>
    <property type="molecule type" value="Genomic_DNA"/>
</dbReference>
<dbReference type="PANTHER" id="PTHR21310:SF58">
    <property type="entry name" value="AMINOGLYCOSIDE PHOSPHOTRANSFERASE DOMAIN-CONTAINING PROTEIN"/>
    <property type="match status" value="1"/>
</dbReference>
<accession>A0A559M3W7</accession>
<name>A0A559M3W7_9HELO</name>
<dbReference type="PANTHER" id="PTHR21310">
    <property type="entry name" value="AMINOGLYCOSIDE PHOSPHOTRANSFERASE-RELATED-RELATED"/>
    <property type="match status" value="1"/>
</dbReference>
<evidence type="ECO:0000259" key="1">
    <source>
        <dbReference type="Pfam" id="PF01636"/>
    </source>
</evidence>